<protein>
    <recommendedName>
        <fullName evidence="4 5">Peptide chain release factor 2</fullName>
        <shortName evidence="4">RF-2</shortName>
    </recommendedName>
</protein>
<comment type="subcellular location">
    <subcellularLocation>
        <location evidence="4">Cytoplasm</location>
    </subcellularLocation>
</comment>
<dbReference type="InterPro" id="IPR004374">
    <property type="entry name" value="PrfB"/>
</dbReference>
<proteinExistence type="inferred from homology"/>
<organism evidence="9">
    <name type="scientific">candidate division WOR-3 bacterium</name>
    <dbReference type="NCBI Taxonomy" id="2052148"/>
    <lineage>
        <taxon>Bacteria</taxon>
        <taxon>Bacteria division WOR-3</taxon>
    </lineage>
</organism>
<evidence type="ECO:0000256" key="5">
    <source>
        <dbReference type="NCBIfam" id="TIGR00020"/>
    </source>
</evidence>
<reference evidence="9" key="1">
    <citation type="journal article" date="2020" name="mSystems">
        <title>Genome- and Community-Level Interaction Insights into Carbon Utilization and Element Cycling Functions of Hydrothermarchaeota in Hydrothermal Sediment.</title>
        <authorList>
            <person name="Zhou Z."/>
            <person name="Liu Y."/>
            <person name="Xu W."/>
            <person name="Pan J."/>
            <person name="Luo Z.H."/>
            <person name="Li M."/>
        </authorList>
    </citation>
    <scope>NUCLEOTIDE SEQUENCE [LARGE SCALE GENOMIC DNA]</scope>
    <source>
        <strain evidence="8">SpSt-265</strain>
        <strain evidence="9">SpSt-465</strain>
    </source>
</reference>
<evidence type="ECO:0000256" key="3">
    <source>
        <dbReference type="ARBA" id="ARBA00022917"/>
    </source>
</evidence>
<comment type="caution">
    <text evidence="9">The sequence shown here is derived from an EMBL/GenBank/DDBJ whole genome shotgun (WGS) entry which is preliminary data.</text>
</comment>
<dbReference type="GO" id="GO:0016149">
    <property type="term" value="F:translation release factor activity, codon specific"/>
    <property type="evidence" value="ECO:0007669"/>
    <property type="project" value="UniProtKB-UniRule"/>
</dbReference>
<comment type="similarity">
    <text evidence="1 4">Belongs to the prokaryotic/mitochondrial release factor family.</text>
</comment>
<feature type="modified residue" description="N5-methylglutamine" evidence="4">
    <location>
        <position position="240"/>
    </location>
</feature>
<dbReference type="PROSITE" id="PS00745">
    <property type="entry name" value="RF_PROK_I"/>
    <property type="match status" value="1"/>
</dbReference>
<evidence type="ECO:0000256" key="6">
    <source>
        <dbReference type="SAM" id="Coils"/>
    </source>
</evidence>
<dbReference type="NCBIfam" id="TIGR00020">
    <property type="entry name" value="prfB"/>
    <property type="match status" value="1"/>
</dbReference>
<accession>A0A7C3INB9</accession>
<dbReference type="Gene3D" id="1.20.58.410">
    <property type="entry name" value="Release factor"/>
    <property type="match status" value="1"/>
</dbReference>
<evidence type="ECO:0000313" key="8">
    <source>
        <dbReference type="EMBL" id="HEA87741.1"/>
    </source>
</evidence>
<gene>
    <name evidence="4" type="primary">prfB</name>
    <name evidence="8" type="ORF">ENP94_07035</name>
    <name evidence="9" type="ORF">ENS16_02685</name>
</gene>
<dbReference type="InterPro" id="IPR045853">
    <property type="entry name" value="Pep_chain_release_fac_I_sf"/>
</dbReference>
<dbReference type="Pfam" id="PF03462">
    <property type="entry name" value="PCRF"/>
    <property type="match status" value="1"/>
</dbReference>
<keyword evidence="4" id="KW-0963">Cytoplasm</keyword>
<dbReference type="InterPro" id="IPR000352">
    <property type="entry name" value="Pep_chain_release_fac_I"/>
</dbReference>
<evidence type="ECO:0000256" key="4">
    <source>
        <dbReference type="HAMAP-Rule" id="MF_00094"/>
    </source>
</evidence>
<dbReference type="FunFam" id="3.30.160.20:FF:000010">
    <property type="entry name" value="Peptide chain release factor 2"/>
    <property type="match status" value="1"/>
</dbReference>
<dbReference type="EMBL" id="DSLG01000008">
    <property type="protein sequence ID" value="HEA87741.1"/>
    <property type="molecule type" value="Genomic_DNA"/>
</dbReference>
<keyword evidence="2 4" id="KW-0488">Methylation</keyword>
<dbReference type="Gene3D" id="3.30.70.1660">
    <property type="match status" value="1"/>
</dbReference>
<dbReference type="SMART" id="SM00937">
    <property type="entry name" value="PCRF"/>
    <property type="match status" value="1"/>
</dbReference>
<dbReference type="PANTHER" id="PTHR43116">
    <property type="entry name" value="PEPTIDE CHAIN RELEASE FACTOR 2"/>
    <property type="match status" value="1"/>
</dbReference>
<evidence type="ECO:0000313" key="9">
    <source>
        <dbReference type="EMBL" id="HFJ53580.1"/>
    </source>
</evidence>
<dbReference type="EMBL" id="DSTU01000004">
    <property type="protein sequence ID" value="HFJ53580.1"/>
    <property type="molecule type" value="Genomic_DNA"/>
</dbReference>
<feature type="coiled-coil region" evidence="6">
    <location>
        <begin position="45"/>
        <end position="105"/>
    </location>
</feature>
<comment type="function">
    <text evidence="4">Peptide chain release factor 2 directs the termination of translation in response to the peptide chain termination codons UGA and UAA.</text>
</comment>
<dbReference type="AlphaFoldDB" id="A0A7C3INB9"/>
<name>A0A7C3INB9_UNCW3</name>
<dbReference type="SUPFAM" id="SSF75620">
    <property type="entry name" value="Release factor"/>
    <property type="match status" value="1"/>
</dbReference>
<comment type="PTM">
    <text evidence="4">Methylated by PrmC. Methylation increases the termination efficiency of RF2.</text>
</comment>
<evidence type="ECO:0000259" key="7">
    <source>
        <dbReference type="PROSITE" id="PS00745"/>
    </source>
</evidence>
<feature type="domain" description="Prokaryotic-type class I peptide chain release factors" evidence="7">
    <location>
        <begin position="233"/>
        <end position="249"/>
    </location>
</feature>
<dbReference type="PANTHER" id="PTHR43116:SF3">
    <property type="entry name" value="CLASS I PEPTIDE CHAIN RELEASE FACTOR"/>
    <property type="match status" value="1"/>
</dbReference>
<dbReference type="InterPro" id="IPR005139">
    <property type="entry name" value="PCRF"/>
</dbReference>
<keyword evidence="6" id="KW-0175">Coiled coil</keyword>
<evidence type="ECO:0000256" key="1">
    <source>
        <dbReference type="ARBA" id="ARBA00010835"/>
    </source>
</evidence>
<evidence type="ECO:0000256" key="2">
    <source>
        <dbReference type="ARBA" id="ARBA00022481"/>
    </source>
</evidence>
<sequence length="363" mass="41938">MSLPHGSVTLRHFFEIDKLRIERARLREQSATADFWNNPQNAQTVMRRLAQLDDLISRMEKLEREINEIRELEDLFAEETDAQITNELASQLKEVEKEFNQLEERALFNSPEDSRNAILSIHPGAGGTESCDWAEILFRMYLHYIENQGLKYEILDLQPNEEAGIKDATIEVSGPYAYGLLKSEMGVHRLVRISPFDANRRRHTSFTAVTVLPEVDEIEVELNPNDLKIDTFRAGGHGGQNVNKVSSAVRITHIPTGIVVTCQNERSQFQNKQNALKVLRARLYDYYRQQQRAELEKFEAAKTDIAWGHQIRSYVLFPYQLVKDHRTGYETRDVEKVLSGEIDEFVRAYLTQFNRQRTGAARP</sequence>
<dbReference type="Pfam" id="PF00472">
    <property type="entry name" value="RF-1"/>
    <property type="match status" value="1"/>
</dbReference>
<dbReference type="Gene3D" id="3.30.160.20">
    <property type="match status" value="1"/>
</dbReference>
<dbReference type="GO" id="GO:0005737">
    <property type="term" value="C:cytoplasm"/>
    <property type="evidence" value="ECO:0007669"/>
    <property type="project" value="UniProtKB-SubCell"/>
</dbReference>
<dbReference type="HAMAP" id="MF_00094">
    <property type="entry name" value="Rel_fac_2"/>
    <property type="match status" value="1"/>
</dbReference>
<keyword evidence="3 4" id="KW-0648">Protein biosynthesis</keyword>